<protein>
    <submittedName>
        <fullName evidence="1">(northern house mosquito) hypothetical protein</fullName>
    </submittedName>
</protein>
<dbReference type="AlphaFoldDB" id="A0A8D8B8X5"/>
<organism evidence="1">
    <name type="scientific">Culex pipiens</name>
    <name type="common">House mosquito</name>
    <dbReference type="NCBI Taxonomy" id="7175"/>
    <lineage>
        <taxon>Eukaryota</taxon>
        <taxon>Metazoa</taxon>
        <taxon>Ecdysozoa</taxon>
        <taxon>Arthropoda</taxon>
        <taxon>Hexapoda</taxon>
        <taxon>Insecta</taxon>
        <taxon>Pterygota</taxon>
        <taxon>Neoptera</taxon>
        <taxon>Endopterygota</taxon>
        <taxon>Diptera</taxon>
        <taxon>Nematocera</taxon>
        <taxon>Culicoidea</taxon>
        <taxon>Culicidae</taxon>
        <taxon>Culicinae</taxon>
        <taxon>Culicini</taxon>
        <taxon>Culex</taxon>
        <taxon>Culex</taxon>
    </lineage>
</organism>
<name>A0A8D8B8X5_CULPI</name>
<reference evidence="1" key="1">
    <citation type="submission" date="2021-05" db="EMBL/GenBank/DDBJ databases">
        <authorList>
            <person name="Alioto T."/>
            <person name="Alioto T."/>
            <person name="Gomez Garrido J."/>
        </authorList>
    </citation>
    <scope>NUCLEOTIDE SEQUENCE</scope>
</reference>
<sequence>MSKLQGFSARGGSGSSLSVPATSASYVVSFKRPPELQHRIKSTPSSHVSSVSVCVRARPACVCLNVTQIRHLCARELSVTFCPTTNSFRGRTMSLLHPFFGGADPWIAKSSTKLSFNVCACPRMPFFDVFSPYGHECCARL</sequence>
<evidence type="ECO:0000313" key="1">
    <source>
        <dbReference type="EMBL" id="CAG6471594.1"/>
    </source>
</evidence>
<proteinExistence type="predicted"/>
<dbReference type="EMBL" id="HBUE01068245">
    <property type="protein sequence ID" value="CAG6471594.1"/>
    <property type="molecule type" value="Transcribed_RNA"/>
</dbReference>
<accession>A0A8D8B8X5</accession>